<proteinExistence type="predicted"/>
<dbReference type="EMBL" id="CP106735">
    <property type="protein sequence ID" value="UXX81215.1"/>
    <property type="molecule type" value="Genomic_DNA"/>
</dbReference>
<keyword evidence="2" id="KW-1185">Reference proteome</keyword>
<organism evidence="1 2">
    <name type="scientific">Reichenbachiella carrageenanivorans</name>
    <dbReference type="NCBI Taxonomy" id="2979869"/>
    <lineage>
        <taxon>Bacteria</taxon>
        <taxon>Pseudomonadati</taxon>
        <taxon>Bacteroidota</taxon>
        <taxon>Cytophagia</taxon>
        <taxon>Cytophagales</taxon>
        <taxon>Reichenbachiellaceae</taxon>
        <taxon>Reichenbachiella</taxon>
    </lineage>
</organism>
<accession>A0ABY6DBK4</accession>
<name>A0ABY6DBK4_9BACT</name>
<sequence length="251" mass="28976">MTKNYFQLGLFLSTYLSLIWLLPSVGQAQEVSLAGLDLSQEVQSWYDGQAGQDNSTLQTGIMIDVSRKTSLSHPYYKSGQWKNGDLVYRDQSFSNVLMIYNIEQDALIIKRATDGGVLLGDPIQLISADVDSFHFMEADFEYIDQKVDVYSTGFFEVLYQGQVVSLLAKRSKIFKINDEAKLTYEEFNRYYLRDGDQIERVKSLSGVKKRYKEHAKKLKIYAKQHKIKKLNPKREKSFATLIEYFDNQLIP</sequence>
<evidence type="ECO:0000313" key="2">
    <source>
        <dbReference type="Proteomes" id="UP001062165"/>
    </source>
</evidence>
<evidence type="ECO:0000313" key="1">
    <source>
        <dbReference type="EMBL" id="UXX81215.1"/>
    </source>
</evidence>
<reference evidence="1" key="1">
    <citation type="submission" date="2022-10" db="EMBL/GenBank/DDBJ databases">
        <title>Comparative genomics and taxonomic characterization of three novel marine species of genus Reichenbachiella exhibiting antioxidant and polysaccharide degradation activities.</title>
        <authorList>
            <person name="Muhammad N."/>
            <person name="Lee Y.-J."/>
            <person name="Ko J."/>
            <person name="Kim S.-G."/>
        </authorList>
    </citation>
    <scope>NUCLEOTIDE SEQUENCE</scope>
    <source>
        <strain evidence="1">Wsw4-B4</strain>
    </source>
</reference>
<protein>
    <submittedName>
        <fullName evidence="1">Uncharacterized protein</fullName>
    </submittedName>
</protein>
<dbReference type="Proteomes" id="UP001062165">
    <property type="component" value="Chromosome"/>
</dbReference>
<dbReference type="RefSeq" id="WP_263052939.1">
    <property type="nucleotide sequence ID" value="NZ_CP106735.1"/>
</dbReference>
<gene>
    <name evidence="1" type="ORF">N7E81_08915</name>
</gene>